<evidence type="ECO:0000313" key="2">
    <source>
        <dbReference type="Proteomes" id="UP000054549"/>
    </source>
</evidence>
<evidence type="ECO:0000313" key="1">
    <source>
        <dbReference type="EMBL" id="KIL58916.1"/>
    </source>
</evidence>
<name>A0A0C2WQC5_AMAMK</name>
<gene>
    <name evidence="1" type="ORF">M378DRAFT_170003</name>
</gene>
<dbReference type="InParanoid" id="A0A0C2WQC5"/>
<protein>
    <submittedName>
        <fullName evidence="1">Uncharacterized protein</fullName>
    </submittedName>
</protein>
<dbReference type="EMBL" id="KN818326">
    <property type="protein sequence ID" value="KIL58916.1"/>
    <property type="molecule type" value="Genomic_DNA"/>
</dbReference>
<proteinExistence type="predicted"/>
<accession>A0A0C2WQC5</accession>
<reference evidence="1 2" key="1">
    <citation type="submission" date="2014-04" db="EMBL/GenBank/DDBJ databases">
        <title>Evolutionary Origins and Diversification of the Mycorrhizal Mutualists.</title>
        <authorList>
            <consortium name="DOE Joint Genome Institute"/>
            <consortium name="Mycorrhizal Genomics Consortium"/>
            <person name="Kohler A."/>
            <person name="Kuo A."/>
            <person name="Nagy L.G."/>
            <person name="Floudas D."/>
            <person name="Copeland A."/>
            <person name="Barry K.W."/>
            <person name="Cichocki N."/>
            <person name="Veneault-Fourrey C."/>
            <person name="LaButti K."/>
            <person name="Lindquist E.A."/>
            <person name="Lipzen A."/>
            <person name="Lundell T."/>
            <person name="Morin E."/>
            <person name="Murat C."/>
            <person name="Riley R."/>
            <person name="Ohm R."/>
            <person name="Sun H."/>
            <person name="Tunlid A."/>
            <person name="Henrissat B."/>
            <person name="Grigoriev I.V."/>
            <person name="Hibbett D.S."/>
            <person name="Martin F."/>
        </authorList>
    </citation>
    <scope>NUCLEOTIDE SEQUENCE [LARGE SCALE GENOMIC DNA]</scope>
    <source>
        <strain evidence="1 2">Koide BX008</strain>
    </source>
</reference>
<dbReference type="HOGENOM" id="CLU_2290951_0_0_1"/>
<keyword evidence="2" id="KW-1185">Reference proteome</keyword>
<organism evidence="1 2">
    <name type="scientific">Amanita muscaria (strain Koide BX008)</name>
    <dbReference type="NCBI Taxonomy" id="946122"/>
    <lineage>
        <taxon>Eukaryota</taxon>
        <taxon>Fungi</taxon>
        <taxon>Dikarya</taxon>
        <taxon>Basidiomycota</taxon>
        <taxon>Agaricomycotina</taxon>
        <taxon>Agaricomycetes</taxon>
        <taxon>Agaricomycetidae</taxon>
        <taxon>Agaricales</taxon>
        <taxon>Pluteineae</taxon>
        <taxon>Amanitaceae</taxon>
        <taxon>Amanita</taxon>
    </lineage>
</organism>
<sequence length="101" mass="11220">MGANTKVAVRERSVRERLERERELGKLKAVKCSKGERGQRKGRQVQVMRRRRRCKPLIPHHSPHGTASGLQFGQCNSPWIFPATSDGGPVDGNEHFGGCGT</sequence>
<dbReference type="Proteomes" id="UP000054549">
    <property type="component" value="Unassembled WGS sequence"/>
</dbReference>
<dbReference type="AlphaFoldDB" id="A0A0C2WQC5"/>